<sequence>MLLPDAPALSRQHARDEARDGPSPLPPASYRAAQEAHFLSLLSASPATPPLGTYDVVYVPSPPGADPRSVIAEAEAALSGLCNAACAVVVGGAGRDREAISAFRSHPFLPALSLLAARSSDHLVLLRGPPPAARRRGEERRAILTVSASALPHAEERPWVDSVVGRLSAWGRTCNATVVVETAVHAGCVGEYVEGGGRDRDVALRWCSMRAKLGRLSQLLTEYDRVAIVDDTALIRGDAPDLFDLVPPDMLGGTIEGPEIRPAGERELFLTAACEKYTPAADCSAAAKDGVVVNTGFLILSKEVADDLFGPHRTGGAEDGWGIDIDLDLYGDQGYINALLNSPESVGRGVVDLGYEFNYVGSLETTNRDRIELRAADA</sequence>
<feature type="non-terminal residue" evidence="2">
    <location>
        <position position="378"/>
    </location>
</feature>
<organism evidence="2 3">
    <name type="scientific">Tetraparma gracilis</name>
    <dbReference type="NCBI Taxonomy" id="2962635"/>
    <lineage>
        <taxon>Eukaryota</taxon>
        <taxon>Sar</taxon>
        <taxon>Stramenopiles</taxon>
        <taxon>Ochrophyta</taxon>
        <taxon>Bolidophyceae</taxon>
        <taxon>Parmales</taxon>
        <taxon>Triparmaceae</taxon>
        <taxon>Tetraparma</taxon>
    </lineage>
</organism>
<evidence type="ECO:0000313" key="2">
    <source>
        <dbReference type="EMBL" id="GMI33991.1"/>
    </source>
</evidence>
<dbReference type="EMBL" id="BRYB01004604">
    <property type="protein sequence ID" value="GMI33991.1"/>
    <property type="molecule type" value="Genomic_DNA"/>
</dbReference>
<keyword evidence="3" id="KW-1185">Reference proteome</keyword>
<feature type="region of interest" description="Disordered" evidence="1">
    <location>
        <begin position="1"/>
        <end position="29"/>
    </location>
</feature>
<gene>
    <name evidence="2" type="ORF">TeGR_g10249</name>
</gene>
<accession>A0ABQ6MVY7</accession>
<evidence type="ECO:0000313" key="3">
    <source>
        <dbReference type="Proteomes" id="UP001165060"/>
    </source>
</evidence>
<protein>
    <submittedName>
        <fullName evidence="2">Uncharacterized protein</fullName>
    </submittedName>
</protein>
<reference evidence="2 3" key="1">
    <citation type="journal article" date="2023" name="Commun. Biol.">
        <title>Genome analysis of Parmales, the sister group of diatoms, reveals the evolutionary specialization of diatoms from phago-mixotrophs to photoautotrophs.</title>
        <authorList>
            <person name="Ban H."/>
            <person name="Sato S."/>
            <person name="Yoshikawa S."/>
            <person name="Yamada K."/>
            <person name="Nakamura Y."/>
            <person name="Ichinomiya M."/>
            <person name="Sato N."/>
            <person name="Blanc-Mathieu R."/>
            <person name="Endo H."/>
            <person name="Kuwata A."/>
            <person name="Ogata H."/>
        </authorList>
    </citation>
    <scope>NUCLEOTIDE SEQUENCE [LARGE SCALE GENOMIC DNA]</scope>
</reference>
<name>A0ABQ6MVY7_9STRA</name>
<dbReference type="Proteomes" id="UP001165060">
    <property type="component" value="Unassembled WGS sequence"/>
</dbReference>
<proteinExistence type="predicted"/>
<evidence type="ECO:0000256" key="1">
    <source>
        <dbReference type="SAM" id="MobiDB-lite"/>
    </source>
</evidence>
<comment type="caution">
    <text evidence="2">The sequence shown here is derived from an EMBL/GenBank/DDBJ whole genome shotgun (WGS) entry which is preliminary data.</text>
</comment>